<keyword evidence="2" id="KW-1185">Reference proteome</keyword>
<organism evidence="1 2">
    <name type="scientific">Artomyces pyxidatus</name>
    <dbReference type="NCBI Taxonomy" id="48021"/>
    <lineage>
        <taxon>Eukaryota</taxon>
        <taxon>Fungi</taxon>
        <taxon>Dikarya</taxon>
        <taxon>Basidiomycota</taxon>
        <taxon>Agaricomycotina</taxon>
        <taxon>Agaricomycetes</taxon>
        <taxon>Russulales</taxon>
        <taxon>Auriscalpiaceae</taxon>
        <taxon>Artomyces</taxon>
    </lineage>
</organism>
<dbReference type="Proteomes" id="UP000814140">
    <property type="component" value="Unassembled WGS sequence"/>
</dbReference>
<dbReference type="EMBL" id="MU277202">
    <property type="protein sequence ID" value="KAI0063639.1"/>
    <property type="molecule type" value="Genomic_DNA"/>
</dbReference>
<name>A0ACB8T470_9AGAM</name>
<protein>
    <submittedName>
        <fullName evidence="1">Uncharacterized protein</fullName>
    </submittedName>
</protein>
<accession>A0ACB8T470</accession>
<gene>
    <name evidence="1" type="ORF">BV25DRAFT_401595</name>
</gene>
<reference evidence="1" key="1">
    <citation type="submission" date="2021-03" db="EMBL/GenBank/DDBJ databases">
        <authorList>
            <consortium name="DOE Joint Genome Institute"/>
            <person name="Ahrendt S."/>
            <person name="Looney B.P."/>
            <person name="Miyauchi S."/>
            <person name="Morin E."/>
            <person name="Drula E."/>
            <person name="Courty P.E."/>
            <person name="Chicoki N."/>
            <person name="Fauchery L."/>
            <person name="Kohler A."/>
            <person name="Kuo A."/>
            <person name="Labutti K."/>
            <person name="Pangilinan J."/>
            <person name="Lipzen A."/>
            <person name="Riley R."/>
            <person name="Andreopoulos W."/>
            <person name="He G."/>
            <person name="Johnson J."/>
            <person name="Barry K.W."/>
            <person name="Grigoriev I.V."/>
            <person name="Nagy L."/>
            <person name="Hibbett D."/>
            <person name="Henrissat B."/>
            <person name="Matheny P.B."/>
            <person name="Labbe J."/>
            <person name="Martin F."/>
        </authorList>
    </citation>
    <scope>NUCLEOTIDE SEQUENCE</scope>
    <source>
        <strain evidence="1">HHB10654</strain>
    </source>
</reference>
<sequence length="167" mass="18024">MSHPERVQGGLSPGREQHLRVQHTSQYSIMSDSSLAEDILEKLQDFPVVPGPDLHPAPSPAPPISENGHAPGGGPDALSKLGDVHSELVDVPVVVEVGTDEDDEKILVDTSRLLHSHPNLVMEHFDPATNVHTFKIAYPPRHHPELARLSQPESMTTSGSATILLSP</sequence>
<proteinExistence type="predicted"/>
<reference evidence="1" key="2">
    <citation type="journal article" date="2022" name="New Phytol.">
        <title>Evolutionary transition to the ectomycorrhizal habit in the genomes of a hyperdiverse lineage of mushroom-forming fungi.</title>
        <authorList>
            <person name="Looney B."/>
            <person name="Miyauchi S."/>
            <person name="Morin E."/>
            <person name="Drula E."/>
            <person name="Courty P.E."/>
            <person name="Kohler A."/>
            <person name="Kuo A."/>
            <person name="LaButti K."/>
            <person name="Pangilinan J."/>
            <person name="Lipzen A."/>
            <person name="Riley R."/>
            <person name="Andreopoulos W."/>
            <person name="He G."/>
            <person name="Johnson J."/>
            <person name="Nolan M."/>
            <person name="Tritt A."/>
            <person name="Barry K.W."/>
            <person name="Grigoriev I.V."/>
            <person name="Nagy L.G."/>
            <person name="Hibbett D."/>
            <person name="Henrissat B."/>
            <person name="Matheny P.B."/>
            <person name="Labbe J."/>
            <person name="Martin F.M."/>
        </authorList>
    </citation>
    <scope>NUCLEOTIDE SEQUENCE</scope>
    <source>
        <strain evidence="1">HHB10654</strain>
    </source>
</reference>
<comment type="caution">
    <text evidence="1">The sequence shown here is derived from an EMBL/GenBank/DDBJ whole genome shotgun (WGS) entry which is preliminary data.</text>
</comment>
<evidence type="ECO:0000313" key="1">
    <source>
        <dbReference type="EMBL" id="KAI0063639.1"/>
    </source>
</evidence>
<evidence type="ECO:0000313" key="2">
    <source>
        <dbReference type="Proteomes" id="UP000814140"/>
    </source>
</evidence>